<dbReference type="HOGENOM" id="CLU_031812_1_1_1"/>
<gene>
    <name evidence="4" type="ORF">PHACADRAFT_200632</name>
</gene>
<keyword evidence="5" id="KW-1185">Reference proteome</keyword>
<dbReference type="InterPro" id="IPR052030">
    <property type="entry name" value="Peptidase_M20/M20A_hydrolases"/>
</dbReference>
<dbReference type="KEGG" id="pco:PHACADRAFT_200632"/>
<dbReference type="Pfam" id="PF01546">
    <property type="entry name" value="Peptidase_M20"/>
    <property type="match status" value="1"/>
</dbReference>
<dbReference type="GeneID" id="18911524"/>
<proteinExistence type="inferred from homology"/>
<dbReference type="CDD" id="cd05672">
    <property type="entry name" value="M20_ACY1L2-like"/>
    <property type="match status" value="1"/>
</dbReference>
<dbReference type="AlphaFoldDB" id="K5VHH7"/>
<evidence type="ECO:0000256" key="1">
    <source>
        <dbReference type="ARBA" id="ARBA00006247"/>
    </source>
</evidence>
<dbReference type="PANTHER" id="PTHR30575">
    <property type="entry name" value="PEPTIDASE M20"/>
    <property type="match status" value="1"/>
</dbReference>
<feature type="compositionally biased region" description="Basic and acidic residues" evidence="2">
    <location>
        <begin position="24"/>
        <end position="33"/>
    </location>
</feature>
<comment type="similarity">
    <text evidence="1">Belongs to the peptidase M20A family.</text>
</comment>
<evidence type="ECO:0000313" key="5">
    <source>
        <dbReference type="Proteomes" id="UP000008370"/>
    </source>
</evidence>
<dbReference type="Gene3D" id="3.30.70.360">
    <property type="match status" value="1"/>
</dbReference>
<evidence type="ECO:0000256" key="2">
    <source>
        <dbReference type="SAM" id="MobiDB-lite"/>
    </source>
</evidence>
<dbReference type="InterPro" id="IPR017439">
    <property type="entry name" value="Amidohydrolase"/>
</dbReference>
<dbReference type="OrthoDB" id="6119954at2759"/>
<dbReference type="PANTHER" id="PTHR30575:SF0">
    <property type="entry name" value="XAA-ARG DIPEPTIDASE"/>
    <property type="match status" value="1"/>
</dbReference>
<dbReference type="EMBL" id="JH930478">
    <property type="protein sequence ID" value="EKM50693.1"/>
    <property type="molecule type" value="Genomic_DNA"/>
</dbReference>
<dbReference type="InterPro" id="IPR036264">
    <property type="entry name" value="Bact_exopeptidase_dim_dom"/>
</dbReference>
<sequence length="525" mass="56772">MKGCFQSLLPKIKIGYRRAAPAVERSHSDKAEQDAVPSPSSDVTLRDPFARDVSDSGLSLCCGSFKQNEKLPDDVNMLPTYSSDDMTYDGTLSEKIFLTVASVIDGLHDDLRKLSLDIWEHPEVGYEEYHAHDTLTAFMACHGFSVTTHCLGLETAWRAEYTHGSGGRVIGLQSEMDALLGLGHACGHNLIAISGVAIALALKAALEAHDIAGKIVLLGTPAEEHGGGKIALLKRGAYQDMDVCLMCHPGPGRPNGTTVQPWTAVQNLEVEYTGRTAHAAYAPWDGRNALDAAVLAYSSVSVLRQQVKPTHRIHGVIDAQPDWEPNVIPGSSKMRWAVRALTWTELESLRDRVIDCLEAAGRASACTVKIGVGVGYKDCRENSVLGASPSQGPLGPLAGFSGRLTRVPDTAEEYVRVARTWQGRPAEILDETLQASTDLGDVSYVVPCLEPVYTVPTEEGGSNHTAKFAESARTLEAHAATLATSKCLAITALRVLVDAAFYQKVRDAFDAQRRQEDRTGDKQRN</sequence>
<feature type="region of interest" description="Disordered" evidence="2">
    <location>
        <begin position="23"/>
        <end position="47"/>
    </location>
</feature>
<feature type="domain" description="Peptidase M20 dimerisation" evidence="3">
    <location>
        <begin position="268"/>
        <end position="361"/>
    </location>
</feature>
<accession>K5VHH7</accession>
<dbReference type="GO" id="GO:0016805">
    <property type="term" value="F:dipeptidase activity"/>
    <property type="evidence" value="ECO:0007669"/>
    <property type="project" value="TreeGrafter"/>
</dbReference>
<evidence type="ECO:0000313" key="4">
    <source>
        <dbReference type="EMBL" id="EKM50693.1"/>
    </source>
</evidence>
<dbReference type="Proteomes" id="UP000008370">
    <property type="component" value="Unassembled WGS sequence"/>
</dbReference>
<dbReference type="FunFam" id="3.30.70.360:FF:000004">
    <property type="entry name" value="Peptidase M20 domain-containing protein 2"/>
    <property type="match status" value="1"/>
</dbReference>
<dbReference type="NCBIfam" id="TIGR01891">
    <property type="entry name" value="amidohydrolases"/>
    <property type="match status" value="1"/>
</dbReference>
<protein>
    <recommendedName>
        <fullName evidence="3">Peptidase M20 dimerisation domain-containing protein</fullName>
    </recommendedName>
</protein>
<dbReference type="InterPro" id="IPR002933">
    <property type="entry name" value="Peptidase_M20"/>
</dbReference>
<name>K5VHH7_PHACS</name>
<reference evidence="4 5" key="1">
    <citation type="journal article" date="2012" name="BMC Genomics">
        <title>Comparative genomics of the white-rot fungi, Phanerochaete carnosa and P. chrysosporium, to elucidate the genetic basis of the distinct wood types they colonize.</title>
        <authorList>
            <person name="Suzuki H."/>
            <person name="MacDonald J."/>
            <person name="Syed K."/>
            <person name="Salamov A."/>
            <person name="Hori C."/>
            <person name="Aerts A."/>
            <person name="Henrissat B."/>
            <person name="Wiebenga A."/>
            <person name="vanKuyk P.A."/>
            <person name="Barry K."/>
            <person name="Lindquist E."/>
            <person name="LaButti K."/>
            <person name="Lapidus A."/>
            <person name="Lucas S."/>
            <person name="Coutinho P."/>
            <person name="Gong Y."/>
            <person name="Samejima M."/>
            <person name="Mahadevan R."/>
            <person name="Abou-Zaid M."/>
            <person name="de Vries R.P."/>
            <person name="Igarashi K."/>
            <person name="Yadav J.S."/>
            <person name="Grigoriev I.V."/>
            <person name="Master E.R."/>
        </authorList>
    </citation>
    <scope>NUCLEOTIDE SEQUENCE [LARGE SCALE GENOMIC DNA]</scope>
    <source>
        <strain evidence="4 5">HHB-10118-sp</strain>
    </source>
</reference>
<dbReference type="Gene3D" id="3.40.630.10">
    <property type="entry name" value="Zn peptidases"/>
    <property type="match status" value="1"/>
</dbReference>
<dbReference type="Pfam" id="PF07687">
    <property type="entry name" value="M20_dimer"/>
    <property type="match status" value="1"/>
</dbReference>
<dbReference type="InParanoid" id="K5VHH7"/>
<dbReference type="SUPFAM" id="SSF53187">
    <property type="entry name" value="Zn-dependent exopeptidases"/>
    <property type="match status" value="1"/>
</dbReference>
<organism evidence="4 5">
    <name type="scientific">Phanerochaete carnosa (strain HHB-10118-sp)</name>
    <name type="common">White-rot fungus</name>
    <name type="synonym">Peniophora carnosa</name>
    <dbReference type="NCBI Taxonomy" id="650164"/>
    <lineage>
        <taxon>Eukaryota</taxon>
        <taxon>Fungi</taxon>
        <taxon>Dikarya</taxon>
        <taxon>Basidiomycota</taxon>
        <taxon>Agaricomycotina</taxon>
        <taxon>Agaricomycetes</taxon>
        <taxon>Polyporales</taxon>
        <taxon>Phanerochaetaceae</taxon>
        <taxon>Phanerochaete</taxon>
    </lineage>
</organism>
<evidence type="ECO:0000259" key="3">
    <source>
        <dbReference type="Pfam" id="PF07687"/>
    </source>
</evidence>
<dbReference type="RefSeq" id="XP_007400957.1">
    <property type="nucleotide sequence ID" value="XM_007400895.1"/>
</dbReference>
<dbReference type="SUPFAM" id="SSF55031">
    <property type="entry name" value="Bacterial exopeptidase dimerisation domain"/>
    <property type="match status" value="1"/>
</dbReference>
<dbReference type="InterPro" id="IPR011650">
    <property type="entry name" value="Peptidase_M20_dimer"/>
</dbReference>